<dbReference type="PROSITE" id="PS50931">
    <property type="entry name" value="HTH_LYSR"/>
    <property type="match status" value="1"/>
</dbReference>
<name>A0A6P1T3F1_9RHOB</name>
<comment type="similarity">
    <text evidence="1">Belongs to the LysR transcriptional regulatory family.</text>
</comment>
<gene>
    <name evidence="6" type="ORF">GO499_14010</name>
</gene>
<keyword evidence="7" id="KW-1185">Reference proteome</keyword>
<dbReference type="PANTHER" id="PTHR30346">
    <property type="entry name" value="TRANSCRIPTIONAL DUAL REGULATOR HCAR-RELATED"/>
    <property type="match status" value="1"/>
</dbReference>
<sequence length="321" mass="35165">MPNVAKFATVFAMNIRGLQLFRDIVVTGTLAEAATRANMSNSAASRLLTQLEYQLGLTLFSRSRRALELTEHGTLFYQQISNTLDGLNEIPNIAQEVATRSSRTLSIVAAAPIANGLVVPPLARLNAEGNMSDINIHVESRFAIESKVAAGGYDMGLISLPVENEIVPLDVLPLLRTRLCVLLPADHHMADLEEVSVARLAQEKFVTLASGQRWRMRLDELMGGAGYRPQIAFQTGSTVVTIEMVRNGIGLTLSDVIFSPDQSRKTDVLRPIEGDNWITYAAIFARGSRAAQTEPFLNALSDYVEQFRAAHPDAAELLYLI</sequence>
<evidence type="ECO:0000256" key="2">
    <source>
        <dbReference type="ARBA" id="ARBA00023015"/>
    </source>
</evidence>
<keyword evidence="4" id="KW-0804">Transcription</keyword>
<evidence type="ECO:0000313" key="7">
    <source>
        <dbReference type="Proteomes" id="UP000464495"/>
    </source>
</evidence>
<dbReference type="CDD" id="cd05466">
    <property type="entry name" value="PBP2_LTTR_substrate"/>
    <property type="match status" value="1"/>
</dbReference>
<organism evidence="6 7">
    <name type="scientific">Algicella marina</name>
    <dbReference type="NCBI Taxonomy" id="2683284"/>
    <lineage>
        <taxon>Bacteria</taxon>
        <taxon>Pseudomonadati</taxon>
        <taxon>Pseudomonadota</taxon>
        <taxon>Alphaproteobacteria</taxon>
        <taxon>Rhodobacterales</taxon>
        <taxon>Paracoccaceae</taxon>
        <taxon>Algicella</taxon>
    </lineage>
</organism>
<keyword evidence="2" id="KW-0805">Transcription regulation</keyword>
<protein>
    <submittedName>
        <fullName evidence="6">LysR family transcriptional regulator</fullName>
    </submittedName>
</protein>
<dbReference type="GO" id="GO:0003677">
    <property type="term" value="F:DNA binding"/>
    <property type="evidence" value="ECO:0007669"/>
    <property type="project" value="UniProtKB-KW"/>
</dbReference>
<dbReference type="GO" id="GO:0032993">
    <property type="term" value="C:protein-DNA complex"/>
    <property type="evidence" value="ECO:0007669"/>
    <property type="project" value="TreeGrafter"/>
</dbReference>
<dbReference type="AlphaFoldDB" id="A0A6P1T3F1"/>
<dbReference type="SUPFAM" id="SSF53850">
    <property type="entry name" value="Periplasmic binding protein-like II"/>
    <property type="match status" value="1"/>
</dbReference>
<evidence type="ECO:0000313" key="6">
    <source>
        <dbReference type="EMBL" id="QHQ36203.1"/>
    </source>
</evidence>
<dbReference type="Gene3D" id="3.40.190.290">
    <property type="match status" value="1"/>
</dbReference>
<dbReference type="InterPro" id="IPR036390">
    <property type="entry name" value="WH_DNA-bd_sf"/>
</dbReference>
<dbReference type="RefSeq" id="WP_161862752.1">
    <property type="nucleotide sequence ID" value="NZ_CP046620.1"/>
</dbReference>
<reference evidence="6 7" key="1">
    <citation type="submission" date="2019-12" db="EMBL/GenBank/DDBJ databases">
        <title>Complete genome sequence of Algicella marina strain 9Alg 56(T) isolated from the red alga Tichocarpus crinitus.</title>
        <authorList>
            <person name="Kim S.-G."/>
            <person name="Nedashkovskaya O.I."/>
        </authorList>
    </citation>
    <scope>NUCLEOTIDE SEQUENCE [LARGE SCALE GENOMIC DNA]</scope>
    <source>
        <strain evidence="6 7">9Alg 56</strain>
    </source>
</reference>
<evidence type="ECO:0000256" key="4">
    <source>
        <dbReference type="ARBA" id="ARBA00023163"/>
    </source>
</evidence>
<dbReference type="InterPro" id="IPR005119">
    <property type="entry name" value="LysR_subst-bd"/>
</dbReference>
<dbReference type="EMBL" id="CP046620">
    <property type="protein sequence ID" value="QHQ36203.1"/>
    <property type="molecule type" value="Genomic_DNA"/>
</dbReference>
<evidence type="ECO:0000259" key="5">
    <source>
        <dbReference type="PROSITE" id="PS50931"/>
    </source>
</evidence>
<dbReference type="InterPro" id="IPR000847">
    <property type="entry name" value="LysR_HTH_N"/>
</dbReference>
<dbReference type="Pfam" id="PF03466">
    <property type="entry name" value="LysR_substrate"/>
    <property type="match status" value="1"/>
</dbReference>
<dbReference type="Pfam" id="PF00126">
    <property type="entry name" value="HTH_1"/>
    <property type="match status" value="1"/>
</dbReference>
<dbReference type="InterPro" id="IPR036388">
    <property type="entry name" value="WH-like_DNA-bd_sf"/>
</dbReference>
<proteinExistence type="inferred from homology"/>
<dbReference type="PANTHER" id="PTHR30346:SF0">
    <property type="entry name" value="HCA OPERON TRANSCRIPTIONAL ACTIVATOR HCAR"/>
    <property type="match status" value="1"/>
</dbReference>
<evidence type="ECO:0000256" key="1">
    <source>
        <dbReference type="ARBA" id="ARBA00009437"/>
    </source>
</evidence>
<dbReference type="Proteomes" id="UP000464495">
    <property type="component" value="Chromosome"/>
</dbReference>
<dbReference type="KEGG" id="amaq:GO499_14010"/>
<accession>A0A6P1T3F1</accession>
<dbReference type="GO" id="GO:0003700">
    <property type="term" value="F:DNA-binding transcription factor activity"/>
    <property type="evidence" value="ECO:0007669"/>
    <property type="project" value="InterPro"/>
</dbReference>
<keyword evidence="3" id="KW-0238">DNA-binding</keyword>
<feature type="domain" description="HTH lysR-type" evidence="5">
    <location>
        <begin position="13"/>
        <end position="70"/>
    </location>
</feature>
<evidence type="ECO:0000256" key="3">
    <source>
        <dbReference type="ARBA" id="ARBA00023125"/>
    </source>
</evidence>
<dbReference type="Gene3D" id="1.10.10.10">
    <property type="entry name" value="Winged helix-like DNA-binding domain superfamily/Winged helix DNA-binding domain"/>
    <property type="match status" value="1"/>
</dbReference>
<dbReference type="SUPFAM" id="SSF46785">
    <property type="entry name" value="Winged helix' DNA-binding domain"/>
    <property type="match status" value="1"/>
</dbReference>